<dbReference type="PRINTS" id="PR00690">
    <property type="entry name" value="ADHESNFAMILY"/>
</dbReference>
<feature type="region of interest" description="Disordered" evidence="4">
    <location>
        <begin position="123"/>
        <end position="168"/>
    </location>
</feature>
<dbReference type="Proteomes" id="UP000315636">
    <property type="component" value="Unassembled WGS sequence"/>
</dbReference>
<dbReference type="InterPro" id="IPR050492">
    <property type="entry name" value="Bact_metal-bind_prot9"/>
</dbReference>
<dbReference type="GO" id="GO:0030001">
    <property type="term" value="P:metal ion transport"/>
    <property type="evidence" value="ECO:0007669"/>
    <property type="project" value="InterPro"/>
</dbReference>
<dbReference type="RefSeq" id="WP_246064921.1">
    <property type="nucleotide sequence ID" value="NZ_FXTI01000006.1"/>
</dbReference>
<keyword evidence="6" id="KW-1185">Reference proteome</keyword>
<organism evidence="5 6">
    <name type="scientific">Melghirimyces algeriensis</name>
    <dbReference type="NCBI Taxonomy" id="910412"/>
    <lineage>
        <taxon>Bacteria</taxon>
        <taxon>Bacillati</taxon>
        <taxon>Bacillota</taxon>
        <taxon>Bacilli</taxon>
        <taxon>Bacillales</taxon>
        <taxon>Thermoactinomycetaceae</taxon>
        <taxon>Melghirimyces</taxon>
    </lineage>
</organism>
<dbReference type="InterPro" id="IPR006127">
    <property type="entry name" value="ZnuA-like"/>
</dbReference>
<dbReference type="InterPro" id="IPR006128">
    <property type="entry name" value="Lipoprotein_PsaA-like"/>
</dbReference>
<evidence type="ECO:0000313" key="5">
    <source>
        <dbReference type="EMBL" id="SMO72196.1"/>
    </source>
</evidence>
<dbReference type="InterPro" id="IPR006129">
    <property type="entry name" value="AdhesinB"/>
</dbReference>
<dbReference type="PROSITE" id="PS51257">
    <property type="entry name" value="PROKAR_LIPOPROTEIN"/>
    <property type="match status" value="1"/>
</dbReference>
<keyword evidence="1 3" id="KW-0813">Transport</keyword>
<reference evidence="5 6" key="1">
    <citation type="submission" date="2017-05" db="EMBL/GenBank/DDBJ databases">
        <authorList>
            <person name="Varghese N."/>
            <person name="Submissions S."/>
        </authorList>
    </citation>
    <scope>NUCLEOTIDE SEQUENCE [LARGE SCALE GENOMIC DNA]</scope>
    <source>
        <strain evidence="5 6">DSM 45474</strain>
    </source>
</reference>
<dbReference type="GO" id="GO:0046872">
    <property type="term" value="F:metal ion binding"/>
    <property type="evidence" value="ECO:0007669"/>
    <property type="project" value="InterPro"/>
</dbReference>
<dbReference type="GO" id="GO:0007155">
    <property type="term" value="P:cell adhesion"/>
    <property type="evidence" value="ECO:0007669"/>
    <property type="project" value="InterPro"/>
</dbReference>
<dbReference type="PANTHER" id="PTHR42953:SF8">
    <property type="entry name" value="ZINT DOMAIN-CONTAINING PROTEIN"/>
    <property type="match status" value="1"/>
</dbReference>
<evidence type="ECO:0000256" key="3">
    <source>
        <dbReference type="RuleBase" id="RU003512"/>
    </source>
</evidence>
<dbReference type="PRINTS" id="PR00691">
    <property type="entry name" value="ADHESINB"/>
</dbReference>
<evidence type="ECO:0000256" key="1">
    <source>
        <dbReference type="ARBA" id="ARBA00022448"/>
    </source>
</evidence>
<comment type="similarity">
    <text evidence="3">Belongs to the bacterial solute-binding protein 9 family.</text>
</comment>
<proteinExistence type="inferred from homology"/>
<dbReference type="PANTHER" id="PTHR42953">
    <property type="entry name" value="HIGH-AFFINITY ZINC UPTAKE SYSTEM PROTEIN ZNUA-RELATED"/>
    <property type="match status" value="1"/>
</dbReference>
<dbReference type="SUPFAM" id="SSF53807">
    <property type="entry name" value="Helical backbone' metal receptor"/>
    <property type="match status" value="1"/>
</dbReference>
<dbReference type="AlphaFoldDB" id="A0A521DKH9"/>
<name>A0A521DKH9_9BACL</name>
<feature type="compositionally biased region" description="Basic and acidic residues" evidence="4">
    <location>
        <begin position="124"/>
        <end position="168"/>
    </location>
</feature>
<dbReference type="Gene3D" id="3.40.50.1980">
    <property type="entry name" value="Nitrogenase molybdenum iron protein domain"/>
    <property type="match status" value="3"/>
</dbReference>
<evidence type="ECO:0000256" key="4">
    <source>
        <dbReference type="SAM" id="MobiDB-lite"/>
    </source>
</evidence>
<evidence type="ECO:0000256" key="2">
    <source>
        <dbReference type="ARBA" id="ARBA00022729"/>
    </source>
</evidence>
<dbReference type="EMBL" id="FXTI01000006">
    <property type="protein sequence ID" value="SMO72196.1"/>
    <property type="molecule type" value="Genomic_DNA"/>
</dbReference>
<protein>
    <submittedName>
        <fullName evidence="5">Zinc transport system substrate-binding protein</fullName>
    </submittedName>
</protein>
<accession>A0A521DKH9</accession>
<gene>
    <name evidence="5" type="ORF">SAMN06264849_106109</name>
</gene>
<keyword evidence="2" id="KW-0732">Signal</keyword>
<evidence type="ECO:0000313" key="6">
    <source>
        <dbReference type="Proteomes" id="UP000315636"/>
    </source>
</evidence>
<dbReference type="Pfam" id="PF01297">
    <property type="entry name" value="ZnuA"/>
    <property type="match status" value="1"/>
</dbReference>
<sequence length="338" mass="38244">MNRWMKRISVVFLTFSLLIAGCGGRDVESSSEGRLHVTVSVYPLQFFAESIGGKHVKVTNIVPVGVDPHNYEPTAREVAEINQSDMLLYNGVGFERWTDQMKDTLDTKKTLLVNTTKGVPLINGEDHHHHEEDHHKEHEGHDHEKEHAHEEHEGHDHEKEHGDHQDPHVWLDPVRAKQVAANIKKALIQKDPEHKKAYEKNYQELSQQLDQLDKTFKQEVKGTETKTFLVSHAAFGYIADRYGLNQVAVSGLSPSDEPSAKEMKSIVETARKHKVKYILFETLVKGKVAKAVQNEVGAQALTLHPLEGLTEKEQQQGEDYMSLMKRNAENLGKALGKK</sequence>